<feature type="signal peptide" evidence="3">
    <location>
        <begin position="1"/>
        <end position="26"/>
    </location>
</feature>
<dbReference type="Proteomes" id="UP001314229">
    <property type="component" value="Unassembled WGS sequence"/>
</dbReference>
<feature type="region of interest" description="Disordered" evidence="2">
    <location>
        <begin position="113"/>
        <end position="160"/>
    </location>
</feature>
<dbReference type="Gene3D" id="2.40.50.40">
    <property type="match status" value="1"/>
</dbReference>
<gene>
    <name evidence="5" type="ORF">FSCOSCO3_A010903</name>
</gene>
<evidence type="ECO:0000256" key="1">
    <source>
        <dbReference type="ARBA" id="ARBA00022514"/>
    </source>
</evidence>
<evidence type="ECO:0000313" key="5">
    <source>
        <dbReference type="EMBL" id="CAK6969268.1"/>
    </source>
</evidence>
<protein>
    <submittedName>
        <fullName evidence="5">Uncharacterized protein LOC128382855</fullName>
    </submittedName>
</protein>
<dbReference type="InterPro" id="IPR001811">
    <property type="entry name" value="Chemokine_IL8-like_dom"/>
</dbReference>
<comment type="caution">
    <text evidence="5">The sequence shown here is derived from an EMBL/GenBank/DDBJ whole genome shotgun (WGS) entry which is preliminary data.</text>
</comment>
<dbReference type="SUPFAM" id="SSF54117">
    <property type="entry name" value="Interleukin 8-like chemokines"/>
    <property type="match status" value="1"/>
</dbReference>
<name>A0AAV1PCB4_SCOSC</name>
<evidence type="ECO:0000256" key="2">
    <source>
        <dbReference type="SAM" id="MobiDB-lite"/>
    </source>
</evidence>
<organism evidence="5 6">
    <name type="scientific">Scomber scombrus</name>
    <name type="common">Atlantic mackerel</name>
    <name type="synonym">Scomber vernalis</name>
    <dbReference type="NCBI Taxonomy" id="13677"/>
    <lineage>
        <taxon>Eukaryota</taxon>
        <taxon>Metazoa</taxon>
        <taxon>Chordata</taxon>
        <taxon>Craniata</taxon>
        <taxon>Vertebrata</taxon>
        <taxon>Euteleostomi</taxon>
        <taxon>Actinopterygii</taxon>
        <taxon>Neopterygii</taxon>
        <taxon>Teleostei</taxon>
        <taxon>Neoteleostei</taxon>
        <taxon>Acanthomorphata</taxon>
        <taxon>Pelagiaria</taxon>
        <taxon>Scombriformes</taxon>
        <taxon>Scombridae</taxon>
        <taxon>Scomber</taxon>
    </lineage>
</organism>
<feature type="domain" description="Chemokine interleukin-8-like" evidence="4">
    <location>
        <begin position="32"/>
        <end position="83"/>
    </location>
</feature>
<dbReference type="InterPro" id="IPR036048">
    <property type="entry name" value="Interleukin_8-like_sf"/>
</dbReference>
<proteinExistence type="predicted"/>
<keyword evidence="3" id="KW-0732">Signal</keyword>
<reference evidence="5 6" key="1">
    <citation type="submission" date="2024-01" db="EMBL/GenBank/DDBJ databases">
        <authorList>
            <person name="Alioto T."/>
            <person name="Alioto T."/>
            <person name="Gomez Garrido J."/>
        </authorList>
    </citation>
    <scope>NUCLEOTIDE SEQUENCE [LARGE SCALE GENOMIC DNA]</scope>
</reference>
<feature type="chain" id="PRO_5043897964" evidence="3">
    <location>
        <begin position="27"/>
        <end position="160"/>
    </location>
</feature>
<dbReference type="GO" id="GO:0008009">
    <property type="term" value="F:chemokine activity"/>
    <property type="evidence" value="ECO:0007669"/>
    <property type="project" value="InterPro"/>
</dbReference>
<dbReference type="GO" id="GO:0006955">
    <property type="term" value="P:immune response"/>
    <property type="evidence" value="ECO:0007669"/>
    <property type="project" value="InterPro"/>
</dbReference>
<accession>A0AAV1PCB4</accession>
<dbReference type="EMBL" id="CAWUFR010000133">
    <property type="protein sequence ID" value="CAK6969268.1"/>
    <property type="molecule type" value="Genomic_DNA"/>
</dbReference>
<sequence>MVNCGTLLKSALVAIVIVALADTGSAAEKLASCCESVTRQVITEPILGYLVQRRNPPCVQAVIFQTEKGLFCSQLTAPWVRSKIVAFEKAKAKATRSSVVSTTPVSLLSIITSTASPSSPSSSSTSTSTSFSSSSSSSSPSSSFTSQRPVDETFSAKYED</sequence>
<dbReference type="Pfam" id="PF00048">
    <property type="entry name" value="IL8"/>
    <property type="match status" value="1"/>
</dbReference>
<evidence type="ECO:0000256" key="3">
    <source>
        <dbReference type="SAM" id="SignalP"/>
    </source>
</evidence>
<keyword evidence="6" id="KW-1185">Reference proteome</keyword>
<feature type="compositionally biased region" description="Low complexity" evidence="2">
    <location>
        <begin position="113"/>
        <end position="146"/>
    </location>
</feature>
<dbReference type="AlphaFoldDB" id="A0AAV1PCB4"/>
<evidence type="ECO:0000259" key="4">
    <source>
        <dbReference type="Pfam" id="PF00048"/>
    </source>
</evidence>
<keyword evidence="1" id="KW-0202">Cytokine</keyword>
<evidence type="ECO:0000313" key="6">
    <source>
        <dbReference type="Proteomes" id="UP001314229"/>
    </source>
</evidence>
<dbReference type="GO" id="GO:0005615">
    <property type="term" value="C:extracellular space"/>
    <property type="evidence" value="ECO:0007669"/>
    <property type="project" value="UniProtKB-KW"/>
</dbReference>